<organism evidence="2 3">
    <name type="scientific">Candidatus Staskawiczbacteria bacterium RIFCSPLOWO2_01_FULL_38_12b</name>
    <dbReference type="NCBI Taxonomy" id="1802214"/>
    <lineage>
        <taxon>Bacteria</taxon>
        <taxon>Candidatus Staskawicziibacteriota</taxon>
    </lineage>
</organism>
<feature type="domain" description="RNase H type-1" evidence="1">
    <location>
        <begin position="1"/>
        <end position="138"/>
    </location>
</feature>
<dbReference type="InterPro" id="IPR036397">
    <property type="entry name" value="RNaseH_sf"/>
</dbReference>
<dbReference type="Proteomes" id="UP000176774">
    <property type="component" value="Unassembled WGS sequence"/>
</dbReference>
<dbReference type="InterPro" id="IPR012337">
    <property type="entry name" value="RNaseH-like_sf"/>
</dbReference>
<accession>A0A1G2IDN4</accession>
<gene>
    <name evidence="2" type="ORF">A2908_03855</name>
</gene>
<evidence type="ECO:0000313" key="2">
    <source>
        <dbReference type="EMBL" id="OGZ72248.1"/>
    </source>
</evidence>
<proteinExistence type="predicted"/>
<dbReference type="GO" id="GO:0003676">
    <property type="term" value="F:nucleic acid binding"/>
    <property type="evidence" value="ECO:0007669"/>
    <property type="project" value="InterPro"/>
</dbReference>
<reference evidence="2 3" key="1">
    <citation type="journal article" date="2016" name="Nat. Commun.">
        <title>Thousands of microbial genomes shed light on interconnected biogeochemical processes in an aquifer system.</title>
        <authorList>
            <person name="Anantharaman K."/>
            <person name="Brown C.T."/>
            <person name="Hug L.A."/>
            <person name="Sharon I."/>
            <person name="Castelle C.J."/>
            <person name="Probst A.J."/>
            <person name="Thomas B.C."/>
            <person name="Singh A."/>
            <person name="Wilkins M.J."/>
            <person name="Karaoz U."/>
            <person name="Brodie E.L."/>
            <person name="Williams K.H."/>
            <person name="Hubbard S.S."/>
            <person name="Banfield J.F."/>
        </authorList>
    </citation>
    <scope>NUCLEOTIDE SEQUENCE [LARGE SCALE GENOMIC DNA]</scope>
</reference>
<protein>
    <recommendedName>
        <fullName evidence="1">RNase H type-1 domain-containing protein</fullName>
    </recommendedName>
</protein>
<dbReference type="InterPro" id="IPR002156">
    <property type="entry name" value="RNaseH_domain"/>
</dbReference>
<dbReference type="Gene3D" id="3.30.420.10">
    <property type="entry name" value="Ribonuclease H-like superfamily/Ribonuclease H"/>
    <property type="match status" value="1"/>
</dbReference>
<dbReference type="CDD" id="cd09279">
    <property type="entry name" value="RNase_HI_like"/>
    <property type="match status" value="1"/>
</dbReference>
<dbReference type="GO" id="GO:0004523">
    <property type="term" value="F:RNA-DNA hybrid ribonuclease activity"/>
    <property type="evidence" value="ECO:0007669"/>
    <property type="project" value="InterPro"/>
</dbReference>
<dbReference type="AlphaFoldDB" id="A0A1G2IDN4"/>
<comment type="caution">
    <text evidence="2">The sequence shown here is derived from an EMBL/GenBank/DDBJ whole genome shotgun (WGS) entry which is preliminary data.</text>
</comment>
<dbReference type="InterPro" id="IPR053151">
    <property type="entry name" value="RNase_H-like"/>
</dbReference>
<dbReference type="PANTHER" id="PTHR47723:SF19">
    <property type="entry name" value="POLYNUCLEOTIDYL TRANSFERASE, RIBONUCLEASE H-LIKE SUPERFAMILY PROTEIN"/>
    <property type="match status" value="1"/>
</dbReference>
<dbReference type="SUPFAM" id="SSF53098">
    <property type="entry name" value="Ribonuclease H-like"/>
    <property type="match status" value="1"/>
</dbReference>
<dbReference type="Pfam" id="PF13456">
    <property type="entry name" value="RVT_3"/>
    <property type="match status" value="1"/>
</dbReference>
<dbReference type="PROSITE" id="PS50879">
    <property type="entry name" value="RNASE_H_1"/>
    <property type="match status" value="1"/>
</dbReference>
<name>A0A1G2IDN4_9BACT</name>
<sequence>MKEIVIYTDGGSRGNPGKAAIGVVFCNEKGEVIKKFGEYLGDHLTNNDAEYAAVIFALKKFKALFGKAMAEHSQVEIRSDSELLVKQMNGKYKVENEKIQKFFMEIWNLKIDFKEVKFKAIPREKNKEADALVNQALDAEASSQKLF</sequence>
<dbReference type="PANTHER" id="PTHR47723">
    <property type="entry name" value="OS05G0353850 PROTEIN"/>
    <property type="match status" value="1"/>
</dbReference>
<evidence type="ECO:0000259" key="1">
    <source>
        <dbReference type="PROSITE" id="PS50879"/>
    </source>
</evidence>
<dbReference type="STRING" id="1802214.A2908_03855"/>
<dbReference type="EMBL" id="MHPA01000028">
    <property type="protein sequence ID" value="OGZ72248.1"/>
    <property type="molecule type" value="Genomic_DNA"/>
</dbReference>
<evidence type="ECO:0000313" key="3">
    <source>
        <dbReference type="Proteomes" id="UP000176774"/>
    </source>
</evidence>